<dbReference type="AlphaFoldDB" id="A0AAP2K1P2"/>
<evidence type="ECO:0000313" key="9">
    <source>
        <dbReference type="Proteomes" id="UP000824410"/>
    </source>
</evidence>
<comment type="cofactor">
    <cofactor evidence="6">
        <name>Ca(2+)</name>
        <dbReference type="ChEBI" id="CHEBI:29108"/>
    </cofactor>
    <text evidence="6">Binds 1 Ca(2+) ion per dimer.</text>
</comment>
<organism evidence="8 9">
    <name type="scientific">Providencia rettgeri</name>
    <dbReference type="NCBI Taxonomy" id="587"/>
    <lineage>
        <taxon>Bacteria</taxon>
        <taxon>Pseudomonadati</taxon>
        <taxon>Pseudomonadota</taxon>
        <taxon>Gammaproteobacteria</taxon>
        <taxon>Enterobacterales</taxon>
        <taxon>Morganellaceae</taxon>
        <taxon>Providencia</taxon>
    </lineage>
</organism>
<feature type="binding site" evidence="6">
    <location>
        <position position="360"/>
    </location>
    <ligand>
        <name>Ca(2+)</name>
        <dbReference type="ChEBI" id="CHEBI:29108"/>
    </ligand>
</feature>
<evidence type="ECO:0000256" key="3">
    <source>
        <dbReference type="ARBA" id="ARBA00023145"/>
    </source>
</evidence>
<feature type="signal peptide" evidence="7">
    <location>
        <begin position="1"/>
        <end position="23"/>
    </location>
</feature>
<keyword evidence="6" id="KW-0479">Metal-binding</keyword>
<feature type="binding site" evidence="6">
    <location>
        <position position="361"/>
    </location>
    <ligand>
        <name>Ca(2+)</name>
        <dbReference type="ChEBI" id="CHEBI:29108"/>
    </ligand>
</feature>
<dbReference type="PIRSF" id="PIRSF001227">
    <property type="entry name" value="Pen_acylase"/>
    <property type="match status" value="1"/>
</dbReference>
<gene>
    <name evidence="8" type="ORF">EX242_20615</name>
</gene>
<comment type="similarity">
    <text evidence="1">Belongs to the peptidase S45 family.</text>
</comment>
<keyword evidence="6" id="KW-0106">Calcium</keyword>
<dbReference type="Gene3D" id="2.30.120.10">
    <property type="match status" value="1"/>
</dbReference>
<dbReference type="InterPro" id="IPR033813">
    <property type="entry name" value="PGA_C"/>
</dbReference>
<accession>A0AAP2K1P2</accession>
<feature type="binding site" evidence="6">
    <location>
        <position position="174"/>
    </location>
    <ligand>
        <name>Ca(2+)</name>
        <dbReference type="ChEBI" id="CHEBI:29108"/>
    </ligand>
</feature>
<reference evidence="8" key="1">
    <citation type="submission" date="2019-02" db="EMBL/GenBank/DDBJ databases">
        <title>Genomic characterization of isolates from hospital effluents in KZN, South Africa.</title>
        <authorList>
            <person name="Ntshobeni N."/>
            <person name="Allam M."/>
            <person name="Ismail A."/>
            <person name="Amoako D."/>
            <person name="Essack S."/>
            <person name="Chenia H."/>
        </authorList>
    </citation>
    <scope>NUCLEOTIDE SEQUENCE</scope>
    <source>
        <strain evidence="8">AFE97_S1</strain>
    </source>
</reference>
<dbReference type="Gene3D" id="1.10.439.10">
    <property type="entry name" value="Penicillin Amidohydrolase, domain 1"/>
    <property type="match status" value="1"/>
</dbReference>
<evidence type="ECO:0000256" key="7">
    <source>
        <dbReference type="SAM" id="SignalP"/>
    </source>
</evidence>
<dbReference type="InterPro" id="IPR002692">
    <property type="entry name" value="S45"/>
</dbReference>
<dbReference type="InterPro" id="IPR043147">
    <property type="entry name" value="Penicillin_amidase_A-knob"/>
</dbReference>
<evidence type="ECO:0000256" key="4">
    <source>
        <dbReference type="ARBA" id="ARBA00038735"/>
    </source>
</evidence>
<feature type="binding site" evidence="6">
    <location>
        <position position="537"/>
    </location>
    <ligand>
        <name>Ca(2+)</name>
        <dbReference type="ChEBI" id="CHEBI:29108"/>
    </ligand>
</feature>
<dbReference type="CDD" id="cd03748">
    <property type="entry name" value="Ntn_PGA"/>
    <property type="match status" value="1"/>
</dbReference>
<comment type="caution">
    <text evidence="8">The sequence shown here is derived from an EMBL/GenBank/DDBJ whole genome shotgun (WGS) entry which is preliminary data.</text>
</comment>
<dbReference type="InterPro" id="IPR023343">
    <property type="entry name" value="Penicillin_amidase_dom1"/>
</dbReference>
<feature type="binding site" evidence="6">
    <location>
        <position position="358"/>
    </location>
    <ligand>
        <name>Ca(2+)</name>
        <dbReference type="ChEBI" id="CHEBI:29108"/>
    </ligand>
</feature>
<evidence type="ECO:0000313" key="8">
    <source>
        <dbReference type="EMBL" id="MBX6982648.1"/>
    </source>
</evidence>
<proteinExistence type="inferred from homology"/>
<dbReference type="InterPro" id="IPR014395">
    <property type="entry name" value="Pen/GL7ACA/AHL_acylase"/>
</dbReference>
<dbReference type="Gene3D" id="3.60.20.10">
    <property type="entry name" value="Glutamine Phosphoribosylpyrophosphate, subunit 1, domain 1"/>
    <property type="match status" value="1"/>
</dbReference>
<evidence type="ECO:0000256" key="5">
    <source>
        <dbReference type="PIRSR" id="PIRSR001227-1"/>
    </source>
</evidence>
<sequence>MKKKVIPIAMVFGLTTLSFTSLAAHTTQVKIERDSYGVPHIYADDTYSLFYGYGYAVAQDRLFQMEMAKRSTQGTVSEVLGKDYIAFDKDIRTNYWPDSIHQQITHLPTEQKDILKGYADGMNAWIKQVNEKPNELMPKQFIDYGFLPSQWDSFDVAMIMVGTMANRFSDMNSEIDNLALLTALKDKYGEQMGVKVFDQINWLNNPNAPTTISPQEFTYSDSKNNKITTQLNQINDYRLTAPMFDRPAKNNSGKLIALSPKQNNALISQQYEQGGANGIAGYPTTSNIWLVGKNKASGANAILLNGPQFGWFNPAYTYGIGLHGAGFNIVGNTPFAYPAILFGHNGHISWGSTAGFGDGVDIFAEEISPENPNNYLHQGQWKKMLTRQETINVKGEKPVTFAVYRTVHGNIIKRDNSTHTAYSKSRAWDGKEVSSLMAWVKQGQAQNWQQWLNQAKDQALTINWYYADKDGNIGYVHTGHYPDRQANHDPRLPVPGTGDWDWKGMKPFENNPKVYNPKSGYIANWNNSPAKNYPASDLFAFLWGSADRVTEIDNLIDSYDKLTSDDMWNILQQTSRVDLNRRLFMPYLSQATEALPASDNAAKLVSILKQWDGINQLSSDGKHYIHPGSAILDIWLKEMLKATLGQTIPAPFDKWYLASGYETTQEGPTGSLNISTGAKLLYESLLGNDSAIPQTVDIFSGQSKNTIIRKALDTTYQKMKDKYGDDPANWQTNATALTFRENNFFGVPQALAKENFHQNEYHNRGTENDLVVFTENGVQAWDVVAPGQSGFISPQGKRSPHYQDQLSLYNQFGKKPLWLDKQELAPHIESTETLTVYQ</sequence>
<name>A0AAP2K1P2_PRORE</name>
<dbReference type="SUPFAM" id="SSF56235">
    <property type="entry name" value="N-terminal nucleophile aminohydrolases (Ntn hydrolases)"/>
    <property type="match status" value="1"/>
</dbReference>
<protein>
    <submittedName>
        <fullName evidence="8">Penicillin acylase</fullName>
    </submittedName>
</protein>
<dbReference type="GO" id="GO:0046872">
    <property type="term" value="F:metal ion binding"/>
    <property type="evidence" value="ECO:0007669"/>
    <property type="project" value="UniProtKB-KW"/>
</dbReference>
<comment type="subunit">
    <text evidence="4">Heterodimer of an alpha subunit and a beta subunit processed from the same precursor.</text>
</comment>
<dbReference type="PANTHER" id="PTHR34218">
    <property type="entry name" value="PEPTIDASE S45 PENICILLIN AMIDASE"/>
    <property type="match status" value="1"/>
</dbReference>
<dbReference type="PANTHER" id="PTHR34218:SF4">
    <property type="entry name" value="ACYL-HOMOSERINE LACTONE ACYLASE QUIP"/>
    <property type="match status" value="1"/>
</dbReference>
<keyword evidence="7" id="KW-0732">Signal</keyword>
<evidence type="ECO:0000256" key="1">
    <source>
        <dbReference type="ARBA" id="ARBA00006586"/>
    </source>
</evidence>
<feature type="active site" description="Nucleophile" evidence="5">
    <location>
        <position position="286"/>
    </location>
</feature>
<dbReference type="EMBL" id="SHDO01000032">
    <property type="protein sequence ID" value="MBX6982648.1"/>
    <property type="molecule type" value="Genomic_DNA"/>
</dbReference>
<evidence type="ECO:0000256" key="6">
    <source>
        <dbReference type="PIRSR" id="PIRSR001227-2"/>
    </source>
</evidence>
<dbReference type="GO" id="GO:0016811">
    <property type="term" value="F:hydrolase activity, acting on carbon-nitrogen (but not peptide) bonds, in linear amides"/>
    <property type="evidence" value="ECO:0007669"/>
    <property type="project" value="InterPro"/>
</dbReference>
<feature type="chain" id="PRO_5044474822" evidence="7">
    <location>
        <begin position="24"/>
        <end position="838"/>
    </location>
</feature>
<dbReference type="Pfam" id="PF01804">
    <property type="entry name" value="Penicil_amidase"/>
    <property type="match status" value="1"/>
</dbReference>
<dbReference type="Gene3D" id="1.10.1400.10">
    <property type="match status" value="1"/>
</dbReference>
<dbReference type="Proteomes" id="UP000824410">
    <property type="component" value="Unassembled WGS sequence"/>
</dbReference>
<keyword evidence="2" id="KW-0378">Hydrolase</keyword>
<dbReference type="Gene3D" id="1.10.287.150">
    <property type="match status" value="1"/>
</dbReference>
<dbReference type="InterPro" id="IPR043146">
    <property type="entry name" value="Penicillin_amidase_N_B-knob"/>
</dbReference>
<dbReference type="InterPro" id="IPR029055">
    <property type="entry name" value="Ntn_hydrolases_N"/>
</dbReference>
<dbReference type="GO" id="GO:0017000">
    <property type="term" value="P:antibiotic biosynthetic process"/>
    <property type="evidence" value="ECO:0007669"/>
    <property type="project" value="InterPro"/>
</dbReference>
<evidence type="ECO:0000256" key="2">
    <source>
        <dbReference type="ARBA" id="ARBA00022801"/>
    </source>
</evidence>
<feature type="binding site" evidence="6">
    <location>
        <position position="490"/>
    </location>
    <ligand>
        <name>Ca(2+)</name>
        <dbReference type="ChEBI" id="CHEBI:29108"/>
    </ligand>
</feature>
<keyword evidence="3" id="KW-0865">Zymogen</keyword>